<evidence type="ECO:0000313" key="3">
    <source>
        <dbReference type="Proteomes" id="UP001197247"/>
    </source>
</evidence>
<evidence type="ECO:0000313" key="2">
    <source>
        <dbReference type="EMBL" id="MBT0774001.1"/>
    </source>
</evidence>
<name>A0ABS5TT53_9ACTN</name>
<sequence>MSATVRASRSTTVWMLEDDAGAFARHVRRLLPSAWWMCSRVGPGALHQVHQHPTLPDALECGGREQCFLPLPAGAQGPEGALAGAGVVTEPGLRVAALVRFLGTRHRPAGLFAPEVLGAGQVSVRWDDATGHDVLTRQVGAVWEALEATTTPAVLSKGTGAHAGGRAEGSAKGDGLGGSGPALPESEFLARIGPAARELVVRQGLSLAAVGRDEPLWRLEQVEPVGTPRRP</sequence>
<feature type="compositionally biased region" description="Gly residues" evidence="1">
    <location>
        <begin position="161"/>
        <end position="180"/>
    </location>
</feature>
<gene>
    <name evidence="2" type="ORF">KIH74_33965</name>
</gene>
<feature type="region of interest" description="Disordered" evidence="1">
    <location>
        <begin position="155"/>
        <end position="180"/>
    </location>
</feature>
<keyword evidence="3" id="KW-1185">Reference proteome</keyword>
<evidence type="ECO:0000256" key="1">
    <source>
        <dbReference type="SAM" id="MobiDB-lite"/>
    </source>
</evidence>
<dbReference type="RefSeq" id="WP_214160536.1">
    <property type="nucleotide sequence ID" value="NZ_JAHBAY010000022.1"/>
</dbReference>
<accession>A0ABS5TT53</accession>
<protein>
    <submittedName>
        <fullName evidence="2">Uncharacterized protein</fullName>
    </submittedName>
</protein>
<dbReference type="EMBL" id="JAHBAY010000022">
    <property type="protein sequence ID" value="MBT0774001.1"/>
    <property type="molecule type" value="Genomic_DNA"/>
</dbReference>
<dbReference type="Proteomes" id="UP001197247">
    <property type="component" value="Unassembled WGS sequence"/>
</dbReference>
<reference evidence="2 3" key="1">
    <citation type="submission" date="2021-05" db="EMBL/GenBank/DDBJ databases">
        <title>Kineosporia and Streptomyces sp. nov. two new marine actinobacteria isolated from Coral.</title>
        <authorList>
            <person name="Buangrab K."/>
            <person name="Sutthacheep M."/>
            <person name="Yeemin T."/>
            <person name="Harunari E."/>
            <person name="Igarashi Y."/>
            <person name="Kanchanasin P."/>
            <person name="Tanasupawat S."/>
            <person name="Phongsopitanun W."/>
        </authorList>
    </citation>
    <scope>NUCLEOTIDE SEQUENCE [LARGE SCALE GENOMIC DNA]</scope>
    <source>
        <strain evidence="2 3">J2-2</strain>
    </source>
</reference>
<proteinExistence type="predicted"/>
<comment type="caution">
    <text evidence="2">The sequence shown here is derived from an EMBL/GenBank/DDBJ whole genome shotgun (WGS) entry which is preliminary data.</text>
</comment>
<organism evidence="2 3">
    <name type="scientific">Kineosporia corallincola</name>
    <dbReference type="NCBI Taxonomy" id="2835133"/>
    <lineage>
        <taxon>Bacteria</taxon>
        <taxon>Bacillati</taxon>
        <taxon>Actinomycetota</taxon>
        <taxon>Actinomycetes</taxon>
        <taxon>Kineosporiales</taxon>
        <taxon>Kineosporiaceae</taxon>
        <taxon>Kineosporia</taxon>
    </lineage>
</organism>